<evidence type="ECO:0008006" key="2">
    <source>
        <dbReference type="Google" id="ProtNLM"/>
    </source>
</evidence>
<reference evidence="1" key="1">
    <citation type="submission" date="2018-06" db="EMBL/GenBank/DDBJ databases">
        <authorList>
            <person name="Zhirakovskaya E."/>
        </authorList>
    </citation>
    <scope>NUCLEOTIDE SEQUENCE</scope>
</reference>
<name>A0A3B0SCB2_9ZZZZ</name>
<accession>A0A3B0SCB2</accession>
<dbReference type="EMBL" id="UOEE01000260">
    <property type="protein sequence ID" value="VAV98258.1"/>
    <property type="molecule type" value="Genomic_DNA"/>
</dbReference>
<sequence length="204" mass="22861">MSEHLRFAKTCKAEQQQALIRLALANPLNAEILRRLPDLAMPQAMLVSGCLYQSAWNGLLGHDPERGILDYDLVYFDDSDLSYEAEDEVIQRCAAAFADLDAEIEVRNQARVHLWFKNHFGLDYAPLANAAEALERYMSPCNAVAITLDANADLQVIAPFGFDDLFGFIVRPRGDGSQISAQSYAKKTKRMKAMWPELTIKPLP</sequence>
<organism evidence="1">
    <name type="scientific">hydrothermal vent metagenome</name>
    <dbReference type="NCBI Taxonomy" id="652676"/>
    <lineage>
        <taxon>unclassified sequences</taxon>
        <taxon>metagenomes</taxon>
        <taxon>ecological metagenomes</taxon>
    </lineage>
</organism>
<proteinExistence type="predicted"/>
<evidence type="ECO:0000313" key="1">
    <source>
        <dbReference type="EMBL" id="VAV98258.1"/>
    </source>
</evidence>
<gene>
    <name evidence="1" type="ORF">MNBD_ALPHA06-493</name>
</gene>
<dbReference type="Pfam" id="PF06042">
    <property type="entry name" value="NTP_transf_6"/>
    <property type="match status" value="1"/>
</dbReference>
<protein>
    <recommendedName>
        <fullName evidence="2">Nucleotidyltransferase family protein</fullName>
    </recommendedName>
</protein>
<dbReference type="AlphaFoldDB" id="A0A3B0SCB2"/>
<dbReference type="PANTHER" id="PTHR39166:SF1">
    <property type="entry name" value="BLL1166 PROTEIN"/>
    <property type="match status" value="1"/>
</dbReference>
<dbReference type="PANTHER" id="PTHR39166">
    <property type="entry name" value="BLL1166 PROTEIN"/>
    <property type="match status" value="1"/>
</dbReference>
<dbReference type="InterPro" id="IPR009267">
    <property type="entry name" value="NTP_transf_6"/>
</dbReference>